<comment type="catalytic activity">
    <reaction evidence="8">
        <text>3'-dephospho-CoA + ATP = ADP + CoA + H(+)</text>
        <dbReference type="Rhea" id="RHEA:18245"/>
        <dbReference type="ChEBI" id="CHEBI:15378"/>
        <dbReference type="ChEBI" id="CHEBI:30616"/>
        <dbReference type="ChEBI" id="CHEBI:57287"/>
        <dbReference type="ChEBI" id="CHEBI:57328"/>
        <dbReference type="ChEBI" id="CHEBI:456216"/>
        <dbReference type="EC" id="2.7.1.24"/>
    </reaction>
</comment>
<sequence length="212" mass="24546">MTVFIGITGGIATGKSTVSHMLKELGYPVVDADLLVREVQRPGEEVYRQIVEKFGGEILLENGEINRKKLGDIVFTNPEKRRLLNAIVHPAVRRRMREEKERALKEREKALFLDIPLLFESGLFSEVDKVMVVYADEKTQLERLMKRNNLTKEEAYFRIRSQMPIEEKRKRADRVIDNRGPLENTKKQLQEILAEWGISREGPEEARGKKES</sequence>
<keyword evidence="4 8" id="KW-0547">Nucleotide-binding</keyword>
<feature type="binding site" evidence="8">
    <location>
        <begin position="12"/>
        <end position="17"/>
    </location>
    <ligand>
        <name>ATP</name>
        <dbReference type="ChEBI" id="CHEBI:30616"/>
    </ligand>
</feature>
<evidence type="ECO:0000256" key="2">
    <source>
        <dbReference type="ARBA" id="ARBA00022490"/>
    </source>
</evidence>
<keyword evidence="2 8" id="KW-0963">Cytoplasm</keyword>
<evidence type="ECO:0000256" key="1">
    <source>
        <dbReference type="ARBA" id="ARBA00009018"/>
    </source>
</evidence>
<dbReference type="OrthoDB" id="9812943at2"/>
<evidence type="ECO:0000256" key="9">
    <source>
        <dbReference type="NCBIfam" id="TIGR00152"/>
    </source>
</evidence>
<dbReference type="SUPFAM" id="SSF52540">
    <property type="entry name" value="P-loop containing nucleoside triphosphate hydrolases"/>
    <property type="match status" value="1"/>
</dbReference>
<dbReference type="EC" id="2.7.1.24" evidence="8 9"/>
<gene>
    <name evidence="8" type="primary">coaE</name>
    <name evidence="10" type="ORF">B4135_2370</name>
</gene>
<dbReference type="PANTHER" id="PTHR10695:SF46">
    <property type="entry name" value="BIFUNCTIONAL COENZYME A SYNTHASE-RELATED"/>
    <property type="match status" value="1"/>
</dbReference>
<comment type="function">
    <text evidence="8">Catalyzes the phosphorylation of the 3'-hydroxyl group of dephosphocoenzyme A to form coenzyme A.</text>
</comment>
<dbReference type="GO" id="GO:0004140">
    <property type="term" value="F:dephospho-CoA kinase activity"/>
    <property type="evidence" value="ECO:0007669"/>
    <property type="project" value="UniProtKB-UniRule"/>
</dbReference>
<comment type="subcellular location">
    <subcellularLocation>
        <location evidence="8">Cytoplasm</location>
    </subcellularLocation>
</comment>
<reference evidence="10 11" key="1">
    <citation type="submission" date="2016-01" db="EMBL/GenBank/DDBJ databases">
        <title>Draft Genome Sequences of Seven Thermophilic Sporeformers Isolated from Foods.</title>
        <authorList>
            <person name="Berendsen E.M."/>
            <person name="Wells-Bennik M.H."/>
            <person name="Krawcyk A.O."/>
            <person name="De Jong A."/>
            <person name="Holsappel S."/>
            <person name="Eijlander R.T."/>
            <person name="Kuipers O.P."/>
        </authorList>
    </citation>
    <scope>NUCLEOTIDE SEQUENCE [LARGE SCALE GENOMIC DNA]</scope>
    <source>
        <strain evidence="10 11">B4135</strain>
    </source>
</reference>
<accession>A0A150M0L0</accession>
<comment type="pathway">
    <text evidence="8">Cofactor biosynthesis; coenzyme A biosynthesis; CoA from (R)-pantothenate: step 5/5.</text>
</comment>
<keyword evidence="6 8" id="KW-0067">ATP-binding</keyword>
<dbReference type="PROSITE" id="PS51219">
    <property type="entry name" value="DPCK"/>
    <property type="match status" value="1"/>
</dbReference>
<dbReference type="Gene3D" id="3.40.50.300">
    <property type="entry name" value="P-loop containing nucleotide triphosphate hydrolases"/>
    <property type="match status" value="1"/>
</dbReference>
<evidence type="ECO:0000256" key="5">
    <source>
        <dbReference type="ARBA" id="ARBA00022777"/>
    </source>
</evidence>
<comment type="similarity">
    <text evidence="1 8">Belongs to the CoaE family.</text>
</comment>
<dbReference type="NCBIfam" id="TIGR00152">
    <property type="entry name" value="dephospho-CoA kinase"/>
    <property type="match status" value="1"/>
</dbReference>
<keyword evidence="5 8" id="KW-0418">Kinase</keyword>
<dbReference type="Proteomes" id="UP000075683">
    <property type="component" value="Unassembled WGS sequence"/>
</dbReference>
<keyword evidence="3 8" id="KW-0808">Transferase</keyword>
<dbReference type="GO" id="GO:0005524">
    <property type="term" value="F:ATP binding"/>
    <property type="evidence" value="ECO:0007669"/>
    <property type="project" value="UniProtKB-UniRule"/>
</dbReference>
<dbReference type="HAMAP" id="MF_00376">
    <property type="entry name" value="Dephospho_CoA_kinase"/>
    <property type="match status" value="1"/>
</dbReference>
<name>A0A150M0L0_9BACI</name>
<dbReference type="UniPathway" id="UPA00241">
    <property type="reaction ID" value="UER00356"/>
</dbReference>
<evidence type="ECO:0000313" key="11">
    <source>
        <dbReference type="Proteomes" id="UP000075683"/>
    </source>
</evidence>
<evidence type="ECO:0000256" key="3">
    <source>
        <dbReference type="ARBA" id="ARBA00022679"/>
    </source>
</evidence>
<dbReference type="FunFam" id="3.40.50.300:FF:000991">
    <property type="entry name" value="Dephospho-CoA kinase"/>
    <property type="match status" value="1"/>
</dbReference>
<dbReference type="CDD" id="cd02022">
    <property type="entry name" value="DPCK"/>
    <property type="match status" value="1"/>
</dbReference>
<dbReference type="RefSeq" id="WP_061569090.1">
    <property type="nucleotide sequence ID" value="NZ_LQYT01000053.1"/>
</dbReference>
<organism evidence="10 11">
    <name type="scientific">Caldibacillus debilis</name>
    <dbReference type="NCBI Taxonomy" id="301148"/>
    <lineage>
        <taxon>Bacteria</taxon>
        <taxon>Bacillati</taxon>
        <taxon>Bacillota</taxon>
        <taxon>Bacilli</taxon>
        <taxon>Bacillales</taxon>
        <taxon>Bacillaceae</taxon>
        <taxon>Caldibacillus</taxon>
    </lineage>
</organism>
<proteinExistence type="inferred from homology"/>
<protein>
    <recommendedName>
        <fullName evidence="8 9">Dephospho-CoA kinase</fullName>
        <ecNumber evidence="8 9">2.7.1.24</ecNumber>
    </recommendedName>
    <alternativeName>
        <fullName evidence="8">Dephosphocoenzyme A kinase</fullName>
    </alternativeName>
</protein>
<evidence type="ECO:0000256" key="6">
    <source>
        <dbReference type="ARBA" id="ARBA00022840"/>
    </source>
</evidence>
<evidence type="ECO:0000256" key="7">
    <source>
        <dbReference type="ARBA" id="ARBA00022993"/>
    </source>
</evidence>
<comment type="caution">
    <text evidence="10">The sequence shown here is derived from an EMBL/GenBank/DDBJ whole genome shotgun (WGS) entry which is preliminary data.</text>
</comment>
<dbReference type="STRING" id="301148.B4135_2370"/>
<evidence type="ECO:0000256" key="4">
    <source>
        <dbReference type="ARBA" id="ARBA00022741"/>
    </source>
</evidence>
<dbReference type="AlphaFoldDB" id="A0A150M0L0"/>
<evidence type="ECO:0000256" key="8">
    <source>
        <dbReference type="HAMAP-Rule" id="MF_00376"/>
    </source>
</evidence>
<dbReference type="InterPro" id="IPR027417">
    <property type="entry name" value="P-loop_NTPase"/>
</dbReference>
<dbReference type="InterPro" id="IPR001977">
    <property type="entry name" value="Depp_CoAkinase"/>
</dbReference>
<evidence type="ECO:0000313" key="10">
    <source>
        <dbReference type="EMBL" id="KYD17699.1"/>
    </source>
</evidence>
<dbReference type="EMBL" id="LQYT01000053">
    <property type="protein sequence ID" value="KYD17699.1"/>
    <property type="molecule type" value="Genomic_DNA"/>
</dbReference>
<dbReference type="GO" id="GO:0015937">
    <property type="term" value="P:coenzyme A biosynthetic process"/>
    <property type="evidence" value="ECO:0007669"/>
    <property type="project" value="UniProtKB-UniRule"/>
</dbReference>
<dbReference type="GO" id="GO:0005737">
    <property type="term" value="C:cytoplasm"/>
    <property type="evidence" value="ECO:0007669"/>
    <property type="project" value="UniProtKB-SubCell"/>
</dbReference>
<dbReference type="PATRIC" id="fig|301148.3.peg.3876"/>
<dbReference type="Pfam" id="PF01121">
    <property type="entry name" value="CoaE"/>
    <property type="match status" value="1"/>
</dbReference>
<keyword evidence="7 8" id="KW-0173">Coenzyme A biosynthesis</keyword>
<dbReference type="PANTHER" id="PTHR10695">
    <property type="entry name" value="DEPHOSPHO-COA KINASE-RELATED"/>
    <property type="match status" value="1"/>
</dbReference>